<sequence>MLARLSRTCSASPTSRGLGALGTLRPVPCLLMRGGTSRGPYFLASDLPKERWSPFLLDVMGSPHSLQINGLGGGNSLTSKVGIMAPSQHGADVDYTFAQVRVDEAVVKWKANCGNILAGVGPAAIMRGLVKAEDPETKIQVFNTNTQTRALVTVQTPGGELSFAGSAAIDGVPGTGAPIKVTFLDVLGARTGKIFPTGQRSELIDGVRVTCIDSANPVVLMHFEQLGLETGHESVEELNQDLPMLQRLEHIRQEASLRMALGPAQGKNLPKVAVLSPPSKGGSICSRYFVPDRCHAAHAVTGAIAIAVATTFDGTVAEEVAVQQEGPLRRVGVEHPSGQIQMDLLLDLTGSKVGRSTGAKVNGRVVEASLIRTAQPIMDGNVFVRSTCFD</sequence>
<accession>A0A812IFG8</accession>
<dbReference type="SUPFAM" id="SSF54506">
    <property type="entry name" value="Diaminopimelate epimerase-like"/>
    <property type="match status" value="2"/>
</dbReference>
<dbReference type="GO" id="GO:0016853">
    <property type="term" value="F:isomerase activity"/>
    <property type="evidence" value="ECO:0007669"/>
    <property type="project" value="UniProtKB-KW"/>
</dbReference>
<dbReference type="OrthoDB" id="10267539at2759"/>
<comment type="caution">
    <text evidence="3">The sequence shown here is derived from an EMBL/GenBank/DDBJ whole genome shotgun (WGS) entry which is preliminary data.</text>
</comment>
<dbReference type="Proteomes" id="UP000604046">
    <property type="component" value="Unassembled WGS sequence"/>
</dbReference>
<name>A0A812IFG8_9DINO</name>
<organism evidence="3 4">
    <name type="scientific">Symbiodinium natans</name>
    <dbReference type="NCBI Taxonomy" id="878477"/>
    <lineage>
        <taxon>Eukaryota</taxon>
        <taxon>Sar</taxon>
        <taxon>Alveolata</taxon>
        <taxon>Dinophyceae</taxon>
        <taxon>Suessiales</taxon>
        <taxon>Symbiodiniaceae</taxon>
        <taxon>Symbiodinium</taxon>
    </lineage>
</organism>
<comment type="similarity">
    <text evidence="1">Belongs to the PrpF family.</text>
</comment>
<proteinExistence type="inferred from homology"/>
<dbReference type="EMBL" id="CAJNDS010000258">
    <property type="protein sequence ID" value="CAE7034787.1"/>
    <property type="molecule type" value="Genomic_DNA"/>
</dbReference>
<keyword evidence="4" id="KW-1185">Reference proteome</keyword>
<dbReference type="Pfam" id="PF04303">
    <property type="entry name" value="PrpF"/>
    <property type="match status" value="1"/>
</dbReference>
<evidence type="ECO:0000313" key="3">
    <source>
        <dbReference type="EMBL" id="CAE7034787.1"/>
    </source>
</evidence>
<gene>
    <name evidence="3" type="primary">galD</name>
    <name evidence="3" type="ORF">SNAT2548_LOCUS4178</name>
</gene>
<protein>
    <submittedName>
        <fullName evidence="3">GalD protein</fullName>
    </submittedName>
</protein>
<dbReference type="AlphaFoldDB" id="A0A812IFG8"/>
<reference evidence="3" key="1">
    <citation type="submission" date="2021-02" db="EMBL/GenBank/DDBJ databases">
        <authorList>
            <person name="Dougan E. K."/>
            <person name="Rhodes N."/>
            <person name="Thang M."/>
            <person name="Chan C."/>
        </authorList>
    </citation>
    <scope>NUCLEOTIDE SEQUENCE</scope>
</reference>
<dbReference type="InterPro" id="IPR007400">
    <property type="entry name" value="PrpF-like"/>
</dbReference>
<evidence type="ECO:0000313" key="4">
    <source>
        <dbReference type="Proteomes" id="UP000604046"/>
    </source>
</evidence>
<keyword evidence="2" id="KW-0413">Isomerase</keyword>
<dbReference type="Gene3D" id="3.10.310.10">
    <property type="entry name" value="Diaminopimelate Epimerase, Chain A, domain 1"/>
    <property type="match status" value="2"/>
</dbReference>
<evidence type="ECO:0000256" key="2">
    <source>
        <dbReference type="ARBA" id="ARBA00023235"/>
    </source>
</evidence>
<dbReference type="PANTHER" id="PTHR43709:SF3">
    <property type="entry name" value="ISOMERASE YBHH-RELATED"/>
    <property type="match status" value="1"/>
</dbReference>
<evidence type="ECO:0000256" key="1">
    <source>
        <dbReference type="ARBA" id="ARBA00007673"/>
    </source>
</evidence>
<dbReference type="PANTHER" id="PTHR43709">
    <property type="entry name" value="ACONITATE ISOMERASE-RELATED"/>
    <property type="match status" value="1"/>
</dbReference>